<organism evidence="1 2">
    <name type="scientific">Pleuronectes platessa</name>
    <name type="common">European plaice</name>
    <dbReference type="NCBI Taxonomy" id="8262"/>
    <lineage>
        <taxon>Eukaryota</taxon>
        <taxon>Metazoa</taxon>
        <taxon>Chordata</taxon>
        <taxon>Craniata</taxon>
        <taxon>Vertebrata</taxon>
        <taxon>Euteleostomi</taxon>
        <taxon>Actinopterygii</taxon>
        <taxon>Neopterygii</taxon>
        <taxon>Teleostei</taxon>
        <taxon>Neoteleostei</taxon>
        <taxon>Acanthomorphata</taxon>
        <taxon>Carangaria</taxon>
        <taxon>Pleuronectiformes</taxon>
        <taxon>Pleuronectoidei</taxon>
        <taxon>Pleuronectidae</taxon>
        <taxon>Pleuronectes</taxon>
    </lineage>
</organism>
<keyword evidence="2" id="KW-1185">Reference proteome</keyword>
<name>A0A9N7V5T3_PLEPL</name>
<dbReference type="AlphaFoldDB" id="A0A9N7V5T3"/>
<accession>A0A9N7V5T3</accession>
<gene>
    <name evidence="1" type="ORF">PLEPLA_LOCUS32363</name>
</gene>
<reference evidence="1" key="1">
    <citation type="submission" date="2020-03" db="EMBL/GenBank/DDBJ databases">
        <authorList>
            <person name="Weist P."/>
        </authorList>
    </citation>
    <scope>NUCLEOTIDE SEQUENCE</scope>
</reference>
<evidence type="ECO:0000313" key="2">
    <source>
        <dbReference type="Proteomes" id="UP001153269"/>
    </source>
</evidence>
<sequence length="142" mass="15676">MCAAGDVPPQDVRTAGDCDRQTNVHRRMCAAGDAAPQDVPPQGCAPQDVARRRMCAAGRWMPAGCATRRMCEQSGDVHFTDDVQPQDVRRSDVPAGCVHNLLHGMLATQELIGRRRIVRSRRCATQDGCTAKDVRRQDVWHI</sequence>
<proteinExistence type="predicted"/>
<protein>
    <submittedName>
        <fullName evidence="1">Uncharacterized protein</fullName>
    </submittedName>
</protein>
<dbReference type="Proteomes" id="UP001153269">
    <property type="component" value="Unassembled WGS sequence"/>
</dbReference>
<comment type="caution">
    <text evidence="1">The sequence shown here is derived from an EMBL/GenBank/DDBJ whole genome shotgun (WGS) entry which is preliminary data.</text>
</comment>
<dbReference type="EMBL" id="CADEAL010003414">
    <property type="protein sequence ID" value="CAB1444646.1"/>
    <property type="molecule type" value="Genomic_DNA"/>
</dbReference>
<evidence type="ECO:0000313" key="1">
    <source>
        <dbReference type="EMBL" id="CAB1444646.1"/>
    </source>
</evidence>